<dbReference type="GO" id="GO:0045735">
    <property type="term" value="F:nutrient reservoir activity"/>
    <property type="evidence" value="ECO:0007669"/>
    <property type="project" value="UniProtKB-KW"/>
</dbReference>
<evidence type="ECO:0000313" key="6">
    <source>
        <dbReference type="EMBL" id="ATU82892.1"/>
    </source>
</evidence>
<dbReference type="SUPFAM" id="SSF48056">
    <property type="entry name" value="Di-copper centre-containing domain"/>
    <property type="match status" value="1"/>
</dbReference>
<feature type="chain" id="PRO_5014881644" evidence="2">
    <location>
        <begin position="29"/>
        <end position="690"/>
    </location>
</feature>
<dbReference type="Gene3D" id="1.10.1280.10">
    <property type="entry name" value="Di-copper center containing domain from catechol oxidase"/>
    <property type="match status" value="1"/>
</dbReference>
<dbReference type="SUPFAM" id="SSF81296">
    <property type="entry name" value="E set domains"/>
    <property type="match status" value="1"/>
</dbReference>
<name>A0A2K8JSH6_PRIPG</name>
<dbReference type="AlphaFoldDB" id="A0A2K8JSH6"/>
<dbReference type="Gene3D" id="1.20.1370.10">
    <property type="entry name" value="Hemocyanin, N-terminal domain"/>
    <property type="match status" value="1"/>
</dbReference>
<evidence type="ECO:0000256" key="1">
    <source>
        <dbReference type="ARBA" id="ARBA00022761"/>
    </source>
</evidence>
<keyword evidence="1" id="KW-0758">Storage protein</keyword>
<dbReference type="Pfam" id="PF03722">
    <property type="entry name" value="Hemocyanin_N"/>
    <property type="match status" value="1"/>
</dbReference>
<sequence>MKLLILCVALFQSLLGLVVLINAERIQADKNFVLQQKQVIDLFAGVGQNINFENEYSNYNIAANLDKFERPELIQEFLRAHQHGFLPPHDGIFSMADPLTRRDTRKLFDLFFFAKDFQTFYKSACWARKHVNEKQFTYTYILALLHRKDCGNFAIPPLYEILPTYFVPTETMHQVFRAKMLGVKDGKFTYNSTGYEYNYHPSMFGGPLSFDATGNIEYKVSYIREDVGLNNFYAMFLAKLPSWMCPERYGGRVWYKRGETFYFAHQQLFARYTLERLANGVPYVERLEWNKPIKVGYNPRVSHWNGKPLYTRPDYTVIHQNTIFKVDELEKRILTVIDKGLVRNMSDTEVLNLSDDKGIELLGNIIYGTTERPNRDYFPSYYWDAIDTLGYTVHTANENQFVGEAISTPLTTFRDPAFYQFLNRLLMFFQRHKRHLRPYLEKDLSFPGVSVADFEADKLITYFDMFEYDITNGVPMNSAEDYVHYRYTARQYRLNHKPYTYKIKINSKTEQDAVVRVFIGPKYDSQGRLLTLVQRRWAFFQIDRFPAKLTAGETILERSSTASHIFTSDSEGFRSIYTRIVNSLNKSEPFYIKERNSCGYPIRYQLPKGCKNGQPFVISVVVTPQTVQELPEDKKKFYSPCGLARIYDTKTMGFPFDRSIDEEKFDQPNIFFKDILIYHKEDSEINRSSE</sequence>
<dbReference type="InterPro" id="IPR008922">
    <property type="entry name" value="Di-copper_centre_dom_sf"/>
</dbReference>
<dbReference type="InterPro" id="IPR005204">
    <property type="entry name" value="Hemocyanin_N"/>
</dbReference>
<feature type="domain" description="Hemocyanin middle" evidence="3">
    <location>
        <begin position="157"/>
        <end position="429"/>
    </location>
</feature>
<dbReference type="Gene3D" id="2.60.40.1520">
    <property type="entry name" value="Hemocyanin, C-terminal domain"/>
    <property type="match status" value="1"/>
</dbReference>
<dbReference type="InterPro" id="IPR000896">
    <property type="entry name" value="Hemocyanin/hexamerin_mid_dom"/>
</dbReference>
<dbReference type="PANTHER" id="PTHR11511">
    <property type="entry name" value="LARVAL STORAGE PROTEIN/PHENOLOXIDASE"/>
    <property type="match status" value="1"/>
</dbReference>
<keyword evidence="2" id="KW-0732">Signal</keyword>
<dbReference type="EMBL" id="KY031141">
    <property type="protein sequence ID" value="ATU82892.1"/>
    <property type="molecule type" value="mRNA"/>
</dbReference>
<feature type="domain" description="Hemocyanin C-terminal" evidence="5">
    <location>
        <begin position="438"/>
        <end position="679"/>
    </location>
</feature>
<dbReference type="InterPro" id="IPR005203">
    <property type="entry name" value="Hemocyanin_C"/>
</dbReference>
<dbReference type="PRINTS" id="PR00187">
    <property type="entry name" value="HAEMOCYANIN"/>
</dbReference>
<feature type="domain" description="Hemocyanin N-terminal" evidence="4">
    <location>
        <begin position="32"/>
        <end position="150"/>
    </location>
</feature>
<accession>A0A2K8JSH6</accession>
<protein>
    <submittedName>
        <fullName evidence="6">Secreted Hemocyanin-like protein</fullName>
    </submittedName>
</protein>
<evidence type="ECO:0000259" key="3">
    <source>
        <dbReference type="Pfam" id="PF00372"/>
    </source>
</evidence>
<evidence type="ECO:0000259" key="4">
    <source>
        <dbReference type="Pfam" id="PF03722"/>
    </source>
</evidence>
<dbReference type="InterPro" id="IPR036697">
    <property type="entry name" value="Hemocyanin_N_sf"/>
</dbReference>
<dbReference type="PANTHER" id="PTHR11511:SF5">
    <property type="entry name" value="FAT-BODY PROTEIN 1-RELATED"/>
    <property type="match status" value="1"/>
</dbReference>
<dbReference type="SUPFAM" id="SSF48050">
    <property type="entry name" value="Hemocyanin, N-terminal domain"/>
    <property type="match status" value="1"/>
</dbReference>
<organism evidence="6">
    <name type="scientific">Pristhesancus plagipennis</name>
    <name type="common">Common assassin bug</name>
    <dbReference type="NCBI Taxonomy" id="1955184"/>
    <lineage>
        <taxon>Eukaryota</taxon>
        <taxon>Metazoa</taxon>
        <taxon>Ecdysozoa</taxon>
        <taxon>Arthropoda</taxon>
        <taxon>Hexapoda</taxon>
        <taxon>Insecta</taxon>
        <taxon>Pterygota</taxon>
        <taxon>Neoptera</taxon>
        <taxon>Paraneoptera</taxon>
        <taxon>Hemiptera</taxon>
        <taxon>Heteroptera</taxon>
        <taxon>Panheteroptera</taxon>
        <taxon>Cimicomorpha</taxon>
        <taxon>Reduviidae</taxon>
        <taxon>Harpactorinae</taxon>
        <taxon>Harpactorini</taxon>
        <taxon>Pristhesancus</taxon>
    </lineage>
</organism>
<evidence type="ECO:0000259" key="5">
    <source>
        <dbReference type="Pfam" id="PF03723"/>
    </source>
</evidence>
<reference evidence="6" key="1">
    <citation type="submission" date="2016-10" db="EMBL/GenBank/DDBJ databases">
        <title>The assassin bug Pristhesancus plagipennis produces two different types of venom.</title>
        <authorList>
            <person name="Walker A.A."/>
            <person name="Herzig V."/>
            <person name="Jin J."/>
            <person name="Fry B.G."/>
            <person name="King G.F."/>
        </authorList>
    </citation>
    <scope>NUCLEOTIDE SEQUENCE</scope>
    <source>
        <tissue evidence="6">Venom/labial glands</tissue>
    </source>
</reference>
<dbReference type="InterPro" id="IPR013788">
    <property type="entry name" value="Hemocyanin/hexamerin"/>
</dbReference>
<dbReference type="InterPro" id="IPR014756">
    <property type="entry name" value="Ig_E-set"/>
</dbReference>
<feature type="signal peptide" evidence="2">
    <location>
        <begin position="1"/>
        <end position="28"/>
    </location>
</feature>
<dbReference type="Pfam" id="PF00372">
    <property type="entry name" value="Hemocyanin_M"/>
    <property type="match status" value="1"/>
</dbReference>
<proteinExistence type="evidence at transcript level"/>
<evidence type="ECO:0000256" key="2">
    <source>
        <dbReference type="SAM" id="SignalP"/>
    </source>
</evidence>
<dbReference type="PROSITE" id="PS00210">
    <property type="entry name" value="HEMOCYANIN_2"/>
    <property type="match status" value="1"/>
</dbReference>
<dbReference type="Pfam" id="PF03723">
    <property type="entry name" value="Hemocyanin_C"/>
    <property type="match status" value="1"/>
</dbReference>
<dbReference type="InterPro" id="IPR037020">
    <property type="entry name" value="Hemocyanin_C_sf"/>
</dbReference>
<dbReference type="GO" id="GO:0005615">
    <property type="term" value="C:extracellular space"/>
    <property type="evidence" value="ECO:0007669"/>
    <property type="project" value="UniProtKB-ARBA"/>
</dbReference>